<feature type="domain" description="FAD/NAD(P)-binding" evidence="4">
    <location>
        <begin position="6"/>
        <end position="291"/>
    </location>
</feature>
<protein>
    <recommendedName>
        <fullName evidence="1">Thioredoxin reductase</fullName>
    </recommendedName>
</protein>
<dbReference type="InterPro" id="IPR050097">
    <property type="entry name" value="Ferredoxin-NADP_redctase_2"/>
</dbReference>
<dbReference type="EMBL" id="VDUZ01000041">
    <property type="protein sequence ID" value="TXL71614.1"/>
    <property type="molecule type" value="Genomic_DNA"/>
</dbReference>
<organism evidence="5 6">
    <name type="scientific">Vineibacter terrae</name>
    <dbReference type="NCBI Taxonomy" id="2586908"/>
    <lineage>
        <taxon>Bacteria</taxon>
        <taxon>Pseudomonadati</taxon>
        <taxon>Pseudomonadota</taxon>
        <taxon>Alphaproteobacteria</taxon>
        <taxon>Hyphomicrobiales</taxon>
        <taxon>Vineibacter</taxon>
    </lineage>
</organism>
<keyword evidence="3" id="KW-0560">Oxidoreductase</keyword>
<sequence length="305" mass="30972">MAGSRFDIAVIGGGIAGLTAAHHAALAGCSVVHFVEDGLPGGLVMNVGALDGWPATGSVAGAELAGGLVGQNETLGVTLIPSRIDAIKGGATRTLRGPEGAWRANQVIVATGAALKTLDVPGAARLAGQGVSQCAWCDGGLYRGAEVVVAGGGDAALSEALHLGQFASRITIVTRGEQFRARRSYVSRIATDERFGLRFASEITEVLGSSCVEGVRVRDRETGSEEQIACSGLFVFVGLAPHAALLGPEVTRDAAGFVVTDGRFETTLPGVFAVGAVRAGYGGRLTQAVAEATTAAELAAQRCET</sequence>
<comment type="caution">
    <text evidence="5">The sequence shown here is derived from an EMBL/GenBank/DDBJ whole genome shotgun (WGS) entry which is preliminary data.</text>
</comment>
<dbReference type="Pfam" id="PF07992">
    <property type="entry name" value="Pyr_redox_2"/>
    <property type="match status" value="1"/>
</dbReference>
<dbReference type="Gene3D" id="3.50.50.60">
    <property type="entry name" value="FAD/NAD(P)-binding domain"/>
    <property type="match status" value="2"/>
</dbReference>
<proteinExistence type="predicted"/>
<dbReference type="AlphaFoldDB" id="A0A5C8PEN6"/>
<dbReference type="InterPro" id="IPR023753">
    <property type="entry name" value="FAD/NAD-binding_dom"/>
</dbReference>
<accession>A0A5C8PEN6</accession>
<evidence type="ECO:0000256" key="1">
    <source>
        <dbReference type="ARBA" id="ARBA00018719"/>
    </source>
</evidence>
<dbReference type="PRINTS" id="PR00469">
    <property type="entry name" value="PNDRDTASEII"/>
</dbReference>
<keyword evidence="2" id="KW-0285">Flavoprotein</keyword>
<dbReference type="RefSeq" id="WP_147850526.1">
    <property type="nucleotide sequence ID" value="NZ_VDUZ01000041.1"/>
</dbReference>
<name>A0A5C8PEN6_9HYPH</name>
<dbReference type="InterPro" id="IPR036188">
    <property type="entry name" value="FAD/NAD-bd_sf"/>
</dbReference>
<gene>
    <name evidence="5" type="ORF">FHP25_29185</name>
</gene>
<dbReference type="SUPFAM" id="SSF51905">
    <property type="entry name" value="FAD/NAD(P)-binding domain"/>
    <property type="match status" value="1"/>
</dbReference>
<dbReference type="PRINTS" id="PR00368">
    <property type="entry name" value="FADPNR"/>
</dbReference>
<evidence type="ECO:0000313" key="6">
    <source>
        <dbReference type="Proteomes" id="UP000321638"/>
    </source>
</evidence>
<dbReference type="Proteomes" id="UP000321638">
    <property type="component" value="Unassembled WGS sequence"/>
</dbReference>
<evidence type="ECO:0000256" key="2">
    <source>
        <dbReference type="ARBA" id="ARBA00022630"/>
    </source>
</evidence>
<dbReference type="GO" id="GO:0016491">
    <property type="term" value="F:oxidoreductase activity"/>
    <property type="evidence" value="ECO:0007669"/>
    <property type="project" value="UniProtKB-KW"/>
</dbReference>
<reference evidence="5 6" key="1">
    <citation type="submission" date="2019-06" db="EMBL/GenBank/DDBJ databases">
        <title>New taxonomy in bacterial strain CC-CFT640, isolated from vineyard.</title>
        <authorList>
            <person name="Lin S.-Y."/>
            <person name="Tsai C.-F."/>
            <person name="Young C.-C."/>
        </authorList>
    </citation>
    <scope>NUCLEOTIDE SEQUENCE [LARGE SCALE GENOMIC DNA]</scope>
    <source>
        <strain evidence="5 6">CC-CFT640</strain>
    </source>
</reference>
<dbReference type="OrthoDB" id="9806179at2"/>
<dbReference type="PROSITE" id="PS51257">
    <property type="entry name" value="PROKAR_LIPOPROTEIN"/>
    <property type="match status" value="1"/>
</dbReference>
<keyword evidence="6" id="KW-1185">Reference proteome</keyword>
<evidence type="ECO:0000313" key="5">
    <source>
        <dbReference type="EMBL" id="TXL71614.1"/>
    </source>
</evidence>
<evidence type="ECO:0000259" key="4">
    <source>
        <dbReference type="Pfam" id="PF07992"/>
    </source>
</evidence>
<evidence type="ECO:0000256" key="3">
    <source>
        <dbReference type="ARBA" id="ARBA00023002"/>
    </source>
</evidence>
<dbReference type="PANTHER" id="PTHR48105">
    <property type="entry name" value="THIOREDOXIN REDUCTASE 1-RELATED-RELATED"/>
    <property type="match status" value="1"/>
</dbReference>